<gene>
    <name evidence="10" type="ORF">A3C90_03075</name>
</gene>
<dbReference type="PROSITE" id="PS00595">
    <property type="entry name" value="AA_TRANSFER_CLASS_5"/>
    <property type="match status" value="1"/>
</dbReference>
<keyword evidence="4 8" id="KW-0808">Transferase</keyword>
<evidence type="ECO:0000256" key="8">
    <source>
        <dbReference type="RuleBase" id="RU004506"/>
    </source>
</evidence>
<dbReference type="STRING" id="1798683.A3C90_03075"/>
<dbReference type="Gene3D" id="3.40.640.10">
    <property type="entry name" value="Type I PLP-dependent aspartate aminotransferase-like (Major domain)"/>
    <property type="match status" value="1"/>
</dbReference>
<dbReference type="Pfam" id="PF00266">
    <property type="entry name" value="Aminotran_5"/>
    <property type="match status" value="1"/>
</dbReference>
<dbReference type="EMBL" id="MFQE01000033">
    <property type="protein sequence ID" value="OGH71124.1"/>
    <property type="molecule type" value="Genomic_DNA"/>
</dbReference>
<dbReference type="GO" id="GO:0030170">
    <property type="term" value="F:pyridoxal phosphate binding"/>
    <property type="evidence" value="ECO:0007669"/>
    <property type="project" value="UniProtKB-UniRule"/>
</dbReference>
<dbReference type="InterPro" id="IPR015422">
    <property type="entry name" value="PyrdxlP-dep_Trfase_small"/>
</dbReference>
<evidence type="ECO:0000256" key="5">
    <source>
        <dbReference type="ARBA" id="ARBA00022898"/>
    </source>
</evidence>
<evidence type="ECO:0000256" key="4">
    <source>
        <dbReference type="ARBA" id="ARBA00022679"/>
    </source>
</evidence>
<comment type="similarity">
    <text evidence="2 8">Belongs to the class-V pyridoxal-phosphate-dependent aminotransferase family. Csd subfamily.</text>
</comment>
<evidence type="ECO:0000256" key="7">
    <source>
        <dbReference type="RuleBase" id="RU004504"/>
    </source>
</evidence>
<dbReference type="InterPro" id="IPR015424">
    <property type="entry name" value="PyrdxlP-dep_Trfase"/>
</dbReference>
<comment type="catalytic activity">
    <reaction evidence="6 8">
        <text>(sulfur carrier)-H + L-cysteine = (sulfur carrier)-SH + L-alanine</text>
        <dbReference type="Rhea" id="RHEA:43892"/>
        <dbReference type="Rhea" id="RHEA-COMP:14737"/>
        <dbReference type="Rhea" id="RHEA-COMP:14739"/>
        <dbReference type="ChEBI" id="CHEBI:29917"/>
        <dbReference type="ChEBI" id="CHEBI:35235"/>
        <dbReference type="ChEBI" id="CHEBI:57972"/>
        <dbReference type="ChEBI" id="CHEBI:64428"/>
        <dbReference type="EC" id="2.8.1.7"/>
    </reaction>
</comment>
<keyword evidence="5 8" id="KW-0663">Pyridoxal phosphate</keyword>
<name>A0A1F6MHK6_9BACT</name>
<proteinExistence type="inferred from homology"/>
<evidence type="ECO:0000256" key="6">
    <source>
        <dbReference type="ARBA" id="ARBA00050776"/>
    </source>
</evidence>
<accession>A0A1F6MHK6</accession>
<evidence type="ECO:0000259" key="9">
    <source>
        <dbReference type="Pfam" id="PF00266"/>
    </source>
</evidence>
<evidence type="ECO:0000313" key="10">
    <source>
        <dbReference type="EMBL" id="OGH71124.1"/>
    </source>
</evidence>
<dbReference type="InterPro" id="IPR000192">
    <property type="entry name" value="Aminotrans_V_dom"/>
</dbReference>
<evidence type="ECO:0000256" key="1">
    <source>
        <dbReference type="ARBA" id="ARBA00001933"/>
    </source>
</evidence>
<evidence type="ECO:0000256" key="2">
    <source>
        <dbReference type="ARBA" id="ARBA00010447"/>
    </source>
</evidence>
<dbReference type="InterPro" id="IPR015421">
    <property type="entry name" value="PyrdxlP-dep_Trfase_major"/>
</dbReference>
<dbReference type="NCBIfam" id="TIGR01979">
    <property type="entry name" value="sufS"/>
    <property type="match status" value="1"/>
</dbReference>
<comment type="cofactor">
    <cofactor evidence="1 7">
        <name>pyridoxal 5'-phosphate</name>
        <dbReference type="ChEBI" id="CHEBI:597326"/>
    </cofactor>
</comment>
<protein>
    <recommendedName>
        <fullName evidence="3 8">Cysteine desulfurase</fullName>
        <ecNumber evidence="3 8">2.8.1.7</ecNumber>
    </recommendedName>
</protein>
<dbReference type="PIRSF" id="PIRSF005572">
    <property type="entry name" value="NifS"/>
    <property type="match status" value="1"/>
</dbReference>
<dbReference type="EC" id="2.8.1.7" evidence="3 8"/>
<dbReference type="GO" id="GO:0006534">
    <property type="term" value="P:cysteine metabolic process"/>
    <property type="evidence" value="ECO:0007669"/>
    <property type="project" value="UniProtKB-UniRule"/>
</dbReference>
<dbReference type="PANTHER" id="PTHR43586:SF8">
    <property type="entry name" value="CYSTEINE DESULFURASE 1, CHLOROPLASTIC"/>
    <property type="match status" value="1"/>
</dbReference>
<dbReference type="PANTHER" id="PTHR43586">
    <property type="entry name" value="CYSTEINE DESULFURASE"/>
    <property type="match status" value="1"/>
</dbReference>
<sequence length="424" mass="47236">MNSTKNDFPIFQSDQSLVYLDNASTTQTPKVVIDAMNTYYVQYRSNVHRGMYPLSQEATERYEQARKTIAESINAEADEAVFTSGATHGLNMLAQSLCGNLKPGDNVVLTRLEHHANLIPWQEMKKRYGFEVRYIECDDVRTTNDTNPSASSGQAIRTTNIDLESARGVIDEKTKIVSFAMVSNALGTILPVKELVQMTQKVGAVTVVDAAQTVAHMPIDVKALDCDFLVFSGHKMYGPTGIGVLYGKKERLETLEPFHFGGEMIREVTYERATWAEVPHKFEAGTPNIAGAIGLATAFVYLSHLRWEEIQKHEEDLKKYLLHHLQDVATIVGPQNSLDRLGVVSFLVDDIHPHDVADILGKQGICVRAGHHCAMPLMSYLGIPAGTVRVSLGVYNTREDVDRLVAGIEYVRRVFRNGTRIERI</sequence>
<reference evidence="10 11" key="1">
    <citation type="journal article" date="2016" name="Nat. Commun.">
        <title>Thousands of microbial genomes shed light on interconnected biogeochemical processes in an aquifer system.</title>
        <authorList>
            <person name="Anantharaman K."/>
            <person name="Brown C.T."/>
            <person name="Hug L.A."/>
            <person name="Sharon I."/>
            <person name="Castelle C.J."/>
            <person name="Probst A.J."/>
            <person name="Thomas B.C."/>
            <person name="Singh A."/>
            <person name="Wilkins M.J."/>
            <person name="Karaoz U."/>
            <person name="Brodie E.L."/>
            <person name="Williams K.H."/>
            <person name="Hubbard S.S."/>
            <person name="Banfield J.F."/>
        </authorList>
    </citation>
    <scope>NUCLEOTIDE SEQUENCE [LARGE SCALE GENOMIC DNA]</scope>
</reference>
<feature type="domain" description="Aminotransferase class V" evidence="9">
    <location>
        <begin position="18"/>
        <end position="404"/>
    </location>
</feature>
<dbReference type="InterPro" id="IPR010970">
    <property type="entry name" value="Cys_dSase_SufS"/>
</dbReference>
<dbReference type="Proteomes" id="UP000177457">
    <property type="component" value="Unassembled WGS sequence"/>
</dbReference>
<dbReference type="Gene3D" id="3.90.1150.10">
    <property type="entry name" value="Aspartate Aminotransferase, domain 1"/>
    <property type="match status" value="1"/>
</dbReference>
<dbReference type="InterPro" id="IPR020578">
    <property type="entry name" value="Aminotrans_V_PyrdxlP_BS"/>
</dbReference>
<comment type="function">
    <text evidence="8">Catalyzes the removal of elemental sulfur and selenium atoms from L-cysteine, L-cystine, L-selenocysteine, and L-selenocystine to produce L-alanine.</text>
</comment>
<dbReference type="SUPFAM" id="SSF53383">
    <property type="entry name" value="PLP-dependent transferases"/>
    <property type="match status" value="1"/>
</dbReference>
<evidence type="ECO:0000313" key="11">
    <source>
        <dbReference type="Proteomes" id="UP000177457"/>
    </source>
</evidence>
<organism evidence="10 11">
    <name type="scientific">Candidatus Magasanikbacteria bacterium RIFCSPHIGHO2_02_FULL_51_14</name>
    <dbReference type="NCBI Taxonomy" id="1798683"/>
    <lineage>
        <taxon>Bacteria</taxon>
        <taxon>Candidatus Magasanikiibacteriota</taxon>
    </lineage>
</organism>
<dbReference type="GO" id="GO:0031071">
    <property type="term" value="F:cysteine desulfurase activity"/>
    <property type="evidence" value="ECO:0007669"/>
    <property type="project" value="UniProtKB-UniRule"/>
</dbReference>
<dbReference type="AlphaFoldDB" id="A0A1F6MHK6"/>
<dbReference type="InterPro" id="IPR016454">
    <property type="entry name" value="Cysteine_dSase"/>
</dbReference>
<dbReference type="CDD" id="cd06453">
    <property type="entry name" value="SufS_like"/>
    <property type="match status" value="1"/>
</dbReference>
<evidence type="ECO:0000256" key="3">
    <source>
        <dbReference type="ARBA" id="ARBA00012239"/>
    </source>
</evidence>
<comment type="caution">
    <text evidence="10">The sequence shown here is derived from an EMBL/GenBank/DDBJ whole genome shotgun (WGS) entry which is preliminary data.</text>
</comment>